<dbReference type="PROSITE" id="PS51184">
    <property type="entry name" value="JMJC"/>
    <property type="match status" value="1"/>
</dbReference>
<dbReference type="OrthoDB" id="47172at2759"/>
<accession>A0A9W7CL87</accession>
<dbReference type="Gene3D" id="2.60.120.650">
    <property type="entry name" value="Cupin"/>
    <property type="match status" value="1"/>
</dbReference>
<evidence type="ECO:0000313" key="2">
    <source>
        <dbReference type="EMBL" id="GMI07755.1"/>
    </source>
</evidence>
<evidence type="ECO:0000313" key="3">
    <source>
        <dbReference type="Proteomes" id="UP001165122"/>
    </source>
</evidence>
<dbReference type="PANTHER" id="PTHR12480:SF21">
    <property type="entry name" value="JMJC DOMAIN-CONTAINING PROTEIN 8"/>
    <property type="match status" value="1"/>
</dbReference>
<sequence>MFFAGVFISLIVVVAAVLITQLELLVPVHAALSPYLPPEYRVKRKPRIVRHSFQPKDVPPPAPAFEPYVPEPAPPRACTLKKYSSDVVTPEAMADLTSNWTRTRRGLIPPPEEDRDGIQFDGTVLDRDHAGAKALQDDCPRSDFDAVLGKNYNFADEAWDGVTYRRYILRGELGRGGGLHVDPFREGFWHAHLQGRKRWMFMPESRYDWFTRAHPEFVREEVPARVYFEDYAPLLRDLDDVDDCDLEEGETLVCPHDVWHIVQHLSPHTASCSEQLLYDSNVAEVLINIAETALKEQGTGCFQLGYSVVRKCDAFYAKINDKRELFTAACQNDVVTKLFNRMCDEYCTPEAATDDESARVCEQLCGEDPGVIPNLLAA</sequence>
<dbReference type="GO" id="GO:0000987">
    <property type="term" value="F:cis-regulatory region sequence-specific DNA binding"/>
    <property type="evidence" value="ECO:0007669"/>
    <property type="project" value="TreeGrafter"/>
</dbReference>
<feature type="domain" description="JmjC" evidence="1">
    <location>
        <begin position="137"/>
        <end position="293"/>
    </location>
</feature>
<protein>
    <recommendedName>
        <fullName evidence="1">JmjC domain-containing protein</fullName>
    </recommendedName>
</protein>
<dbReference type="PANTHER" id="PTHR12480">
    <property type="entry name" value="ARGININE DEMETHYLASE AND LYSYL-HYDROXYLASE JMJD"/>
    <property type="match status" value="1"/>
</dbReference>
<name>A0A9W7CL87_9STRA</name>
<dbReference type="InterPro" id="IPR050910">
    <property type="entry name" value="JMJD6_ArgDemeth/LysHydrox"/>
</dbReference>
<organism evidence="2 3">
    <name type="scientific">Triparma laevis f. longispina</name>
    <dbReference type="NCBI Taxonomy" id="1714387"/>
    <lineage>
        <taxon>Eukaryota</taxon>
        <taxon>Sar</taxon>
        <taxon>Stramenopiles</taxon>
        <taxon>Ochrophyta</taxon>
        <taxon>Bolidophyceae</taxon>
        <taxon>Parmales</taxon>
        <taxon>Triparmaceae</taxon>
        <taxon>Triparma</taxon>
    </lineage>
</organism>
<dbReference type="EMBL" id="BRXW01000115">
    <property type="protein sequence ID" value="GMI07755.1"/>
    <property type="molecule type" value="Genomic_DNA"/>
</dbReference>
<dbReference type="AlphaFoldDB" id="A0A9W7CL87"/>
<evidence type="ECO:0000259" key="1">
    <source>
        <dbReference type="PROSITE" id="PS51184"/>
    </source>
</evidence>
<dbReference type="GO" id="GO:0005634">
    <property type="term" value="C:nucleus"/>
    <property type="evidence" value="ECO:0007669"/>
    <property type="project" value="TreeGrafter"/>
</dbReference>
<dbReference type="Proteomes" id="UP001165122">
    <property type="component" value="Unassembled WGS sequence"/>
</dbReference>
<comment type="caution">
    <text evidence="2">The sequence shown here is derived from an EMBL/GenBank/DDBJ whole genome shotgun (WGS) entry which is preliminary data.</text>
</comment>
<proteinExistence type="predicted"/>
<dbReference type="SUPFAM" id="SSF51197">
    <property type="entry name" value="Clavaminate synthase-like"/>
    <property type="match status" value="1"/>
</dbReference>
<dbReference type="InterPro" id="IPR003347">
    <property type="entry name" value="JmjC_dom"/>
</dbReference>
<keyword evidence="3" id="KW-1185">Reference proteome</keyword>
<gene>
    <name evidence="2" type="ORF">TrLO_g11546</name>
</gene>
<reference evidence="3" key="1">
    <citation type="journal article" date="2023" name="Commun. Biol.">
        <title>Genome analysis of Parmales, the sister group of diatoms, reveals the evolutionary specialization of diatoms from phago-mixotrophs to photoautotrophs.</title>
        <authorList>
            <person name="Ban H."/>
            <person name="Sato S."/>
            <person name="Yoshikawa S."/>
            <person name="Yamada K."/>
            <person name="Nakamura Y."/>
            <person name="Ichinomiya M."/>
            <person name="Sato N."/>
            <person name="Blanc-Mathieu R."/>
            <person name="Endo H."/>
            <person name="Kuwata A."/>
            <person name="Ogata H."/>
        </authorList>
    </citation>
    <scope>NUCLEOTIDE SEQUENCE [LARGE SCALE GENOMIC DNA]</scope>
    <source>
        <strain evidence="3">NIES 3700</strain>
    </source>
</reference>